<feature type="domain" description="Aminoglycoside phosphotransferase" evidence="1">
    <location>
        <begin position="65"/>
        <end position="182"/>
    </location>
</feature>
<accession>A0A8H3J7J9</accession>
<comment type="caution">
    <text evidence="2">The sequence shown here is derived from an EMBL/GenBank/DDBJ whole genome shotgun (WGS) entry which is preliminary data.</text>
</comment>
<evidence type="ECO:0000313" key="3">
    <source>
        <dbReference type="Proteomes" id="UP000664203"/>
    </source>
</evidence>
<name>A0A8H3J7J9_9LECA</name>
<dbReference type="InterPro" id="IPR002575">
    <property type="entry name" value="Aminoglycoside_PTrfase"/>
</dbReference>
<dbReference type="Proteomes" id="UP000664203">
    <property type="component" value="Unassembled WGS sequence"/>
</dbReference>
<dbReference type="Gene3D" id="3.30.200.20">
    <property type="entry name" value="Phosphorylase Kinase, domain 1"/>
    <property type="match status" value="1"/>
</dbReference>
<protein>
    <recommendedName>
        <fullName evidence="1">Aminoglycoside phosphotransferase domain-containing protein</fullName>
    </recommendedName>
</protein>
<dbReference type="Pfam" id="PF01636">
    <property type="entry name" value="APH"/>
    <property type="match status" value="2"/>
</dbReference>
<organism evidence="2 3">
    <name type="scientific">Alectoria fallacina</name>
    <dbReference type="NCBI Taxonomy" id="1903189"/>
    <lineage>
        <taxon>Eukaryota</taxon>
        <taxon>Fungi</taxon>
        <taxon>Dikarya</taxon>
        <taxon>Ascomycota</taxon>
        <taxon>Pezizomycotina</taxon>
        <taxon>Lecanoromycetes</taxon>
        <taxon>OSLEUM clade</taxon>
        <taxon>Lecanoromycetidae</taxon>
        <taxon>Lecanorales</taxon>
        <taxon>Lecanorineae</taxon>
        <taxon>Parmeliaceae</taxon>
        <taxon>Alectoria</taxon>
    </lineage>
</organism>
<proteinExistence type="predicted"/>
<dbReference type="Gene3D" id="3.90.1200.10">
    <property type="match status" value="1"/>
</dbReference>
<dbReference type="PANTHER" id="PTHR21310:SF13">
    <property type="entry name" value="AMINOGLYCOSIDE PHOSPHOTRANSFERASE DOMAIN-CONTAINING PROTEIN"/>
    <property type="match status" value="1"/>
</dbReference>
<dbReference type="EMBL" id="CAJPDR010000698">
    <property type="protein sequence ID" value="CAF9941903.1"/>
    <property type="molecule type" value="Genomic_DNA"/>
</dbReference>
<evidence type="ECO:0000313" key="2">
    <source>
        <dbReference type="EMBL" id="CAF9941903.1"/>
    </source>
</evidence>
<gene>
    <name evidence="2" type="ORF">ALECFALPRED_009377</name>
</gene>
<dbReference type="AlphaFoldDB" id="A0A8H3J7J9"/>
<reference evidence="2" key="1">
    <citation type="submission" date="2021-03" db="EMBL/GenBank/DDBJ databases">
        <authorList>
            <person name="Tagirdzhanova G."/>
        </authorList>
    </citation>
    <scope>NUCLEOTIDE SEQUENCE</scope>
</reference>
<dbReference type="InterPro" id="IPR011009">
    <property type="entry name" value="Kinase-like_dom_sf"/>
</dbReference>
<sequence>MAALSTRPNPLKWTGGYYNREALWPKEPDITIIKSLALKYLASELPAILDLDRLHVEFFAQGGFNKLYSISYSGHSTHYLLRVALPLVPYYRIESEVAVLSYLKENTSIPVARVVAWESSAATDLGFEWILLEKIEGVALWDLWRKVPWESKVEIVTALAPLLGQLRDHKFDHIGSLYFKDRETQPDPEHRSKVAFPIHDLPIDSLQIAKESEDLTIEEASQPNRYIVGPLLHPIFYLYRRLYLPGNRGPFRTSREWMAAELDFQMSWIKTGPNIKTSTNREDFDRDDWDSDGDEEAPVMEKLSNDYRDVLPEVFPAAEGVSPYVLHHHDLSLANILVNPDTYEITGIIDWEKIQVVPEWKSFRFPKFLTDEMDFPWSLDKEPRMPTSAEYIEDSENHNSIVVEERDRWDDAILRQRYDEALSRTRDEKQFFSYESDTARTKRQFEAMAMEITEHTNAARRWLERYSESKRVITESEQEIGLSLSSNELS</sequence>
<dbReference type="InterPro" id="IPR051678">
    <property type="entry name" value="AGP_Transferase"/>
</dbReference>
<dbReference type="SUPFAM" id="SSF56112">
    <property type="entry name" value="Protein kinase-like (PK-like)"/>
    <property type="match status" value="1"/>
</dbReference>
<keyword evidence="3" id="KW-1185">Reference proteome</keyword>
<evidence type="ECO:0000259" key="1">
    <source>
        <dbReference type="Pfam" id="PF01636"/>
    </source>
</evidence>
<dbReference type="PANTHER" id="PTHR21310">
    <property type="entry name" value="AMINOGLYCOSIDE PHOSPHOTRANSFERASE-RELATED-RELATED"/>
    <property type="match status" value="1"/>
</dbReference>
<feature type="domain" description="Aminoglycoside phosphotransferase" evidence="1">
    <location>
        <begin position="276"/>
        <end position="353"/>
    </location>
</feature>
<dbReference type="OrthoDB" id="2906425at2759"/>